<sequence length="220" mass="24004">MIIILNDLIVFVLLSTLLREARISTPEYEGILISWDGKGVSTREYDGPAGFPDEPRDTNTSVSNTGDTALIISWKGEAVPSDHYTGPIDFQPDLLENKSSRLPTAASDNDLERHRVESPFDLDLDVLSPPQEPAHGEEAGAETPPQRTAAEFMETRIERSSLDDGDFVLDEDEEEPCTSEMSTTEPSGLGAMSGGWKGRLRPYHSGSKHSAKPESGSKCV</sequence>
<accession>A0ACC2XPI6</accession>
<comment type="caution">
    <text evidence="1">The sequence shown here is derived from an EMBL/GenBank/DDBJ whole genome shotgun (WGS) entry which is preliminary data.</text>
</comment>
<evidence type="ECO:0000313" key="2">
    <source>
        <dbReference type="Proteomes" id="UP001234202"/>
    </source>
</evidence>
<proteinExistence type="predicted"/>
<name>A0ACC2XPI6_9TREE</name>
<protein>
    <submittedName>
        <fullName evidence="1">Uncharacterized protein</fullName>
    </submittedName>
</protein>
<organism evidence="1 2">
    <name type="scientific">Naganishia onofrii</name>
    <dbReference type="NCBI Taxonomy" id="1851511"/>
    <lineage>
        <taxon>Eukaryota</taxon>
        <taxon>Fungi</taxon>
        <taxon>Dikarya</taxon>
        <taxon>Basidiomycota</taxon>
        <taxon>Agaricomycotina</taxon>
        <taxon>Tremellomycetes</taxon>
        <taxon>Filobasidiales</taxon>
        <taxon>Filobasidiaceae</taxon>
        <taxon>Naganishia</taxon>
    </lineage>
</organism>
<dbReference type="Proteomes" id="UP001234202">
    <property type="component" value="Unassembled WGS sequence"/>
</dbReference>
<evidence type="ECO:0000313" key="1">
    <source>
        <dbReference type="EMBL" id="KAJ9125979.1"/>
    </source>
</evidence>
<gene>
    <name evidence="1" type="ORF">QFC24_002251</name>
</gene>
<reference evidence="1" key="1">
    <citation type="submission" date="2023-04" db="EMBL/GenBank/DDBJ databases">
        <title>Draft Genome sequencing of Naganishia species isolated from polar environments using Oxford Nanopore Technology.</title>
        <authorList>
            <person name="Leo P."/>
            <person name="Venkateswaran K."/>
        </authorList>
    </citation>
    <scope>NUCLEOTIDE SEQUENCE</scope>
    <source>
        <strain evidence="1">DBVPG 5303</strain>
    </source>
</reference>
<dbReference type="EMBL" id="JASBWV010000006">
    <property type="protein sequence ID" value="KAJ9125979.1"/>
    <property type="molecule type" value="Genomic_DNA"/>
</dbReference>
<keyword evidence="2" id="KW-1185">Reference proteome</keyword>